<dbReference type="GO" id="GO:0031391">
    <property type="term" value="C:Elg1 RFC-like complex"/>
    <property type="evidence" value="ECO:0007669"/>
    <property type="project" value="TreeGrafter"/>
</dbReference>
<dbReference type="Gene3D" id="1.20.272.10">
    <property type="match status" value="1"/>
</dbReference>
<reference evidence="7" key="1">
    <citation type="journal article" date="2014" name="Genome Announc.">
        <title>Genome sequence of the yeast Cyberlindnera fabianii (Hansenula fabianii).</title>
        <authorList>
            <person name="Freel K.C."/>
            <person name="Sarilar V."/>
            <person name="Neuveglise C."/>
            <person name="Devillers H."/>
            <person name="Friedrich A."/>
            <person name="Schacherer J."/>
        </authorList>
    </citation>
    <scope>NUCLEOTIDE SEQUENCE</scope>
    <source>
        <strain evidence="7">YJS4271</strain>
    </source>
</reference>
<gene>
    <name evidence="7" type="ORF">CYFA0S_01e07778g</name>
</gene>
<dbReference type="VEuPathDB" id="FungiDB:BON22_0494"/>
<dbReference type="FunFam" id="1.10.8.60:FF:000030">
    <property type="entry name" value="replication factor C subunit 3"/>
    <property type="match status" value="1"/>
</dbReference>
<evidence type="ECO:0000256" key="2">
    <source>
        <dbReference type="ARBA" id="ARBA00005378"/>
    </source>
</evidence>
<dbReference type="InterPro" id="IPR003593">
    <property type="entry name" value="AAA+_ATPase"/>
</dbReference>
<dbReference type="Pfam" id="PF21960">
    <property type="entry name" value="RCF1-5-like_lid"/>
    <property type="match status" value="1"/>
</dbReference>
<dbReference type="PANTHER" id="PTHR11669">
    <property type="entry name" value="REPLICATION FACTOR C / DNA POLYMERASE III GAMMA-TAU SUBUNIT"/>
    <property type="match status" value="1"/>
</dbReference>
<dbReference type="AlphaFoldDB" id="A0A061AHV7"/>
<name>A0A061AHV7_CYBFA</name>
<dbReference type="Gene3D" id="1.10.8.60">
    <property type="match status" value="1"/>
</dbReference>
<accession>A0A061AHV7</accession>
<dbReference type="FunFam" id="3.40.50.300:FF:000136">
    <property type="entry name" value="Replication factor C subunit 5"/>
    <property type="match status" value="1"/>
</dbReference>
<dbReference type="InterPro" id="IPR027417">
    <property type="entry name" value="P-loop_NTPase"/>
</dbReference>
<dbReference type="Gene3D" id="3.40.50.300">
    <property type="entry name" value="P-loop containing nucleotide triphosphate hydrolases"/>
    <property type="match status" value="1"/>
</dbReference>
<dbReference type="InterPro" id="IPR008921">
    <property type="entry name" value="DNA_pol3_clamp-load_cplx_C"/>
</dbReference>
<keyword evidence="3" id="KW-0235">DNA replication</keyword>
<comment type="similarity">
    <text evidence="2">Belongs to the activator 1 small subunits family.</text>
</comment>
<dbReference type="OrthoDB" id="761538at2759"/>
<sequence length="353" mass="39628">MSLWVDKCRPHKLAALDFHTDVSKRLKALASSGDFPHLLVYGPSGAGKKTRVLALLNQLFGSGVEKMKIDVRTFQLNTRKLEFNVVSSPYHLEITPSDLGNADRVVIQDLLKEVAQTEQVDFSGKHRFKVVVINEADSLTRDAQAALRRTMEKYSKNIRLILISNTTSNIIAPIRSRTLLIRIAAPTVDEIADVLDKVAQRQNAPIVNDPVERKQVLTNIATQSKRNLRRALLLLEALSMQNESINKNTQMITLDWESVIKKLAKDIQKERSVMQISKSRTVLYELISHCIPPRTILKNLAFELMSLVDPVTQPEIASIAAVFDERLSLGSKHIFHLEGFVAKSMVAIEKIHG</sequence>
<dbReference type="GO" id="GO:0003677">
    <property type="term" value="F:DNA binding"/>
    <property type="evidence" value="ECO:0007669"/>
    <property type="project" value="InterPro"/>
</dbReference>
<evidence type="ECO:0000313" key="7">
    <source>
        <dbReference type="EMBL" id="CDR37137.1"/>
    </source>
</evidence>
<dbReference type="GO" id="GO:0031389">
    <property type="term" value="C:Rad17 RFC-like complex"/>
    <property type="evidence" value="ECO:0007669"/>
    <property type="project" value="TreeGrafter"/>
</dbReference>
<dbReference type="SUPFAM" id="SSF48019">
    <property type="entry name" value="post-AAA+ oligomerization domain-like"/>
    <property type="match status" value="1"/>
</dbReference>
<dbReference type="GO" id="GO:0003689">
    <property type="term" value="F:DNA clamp loader activity"/>
    <property type="evidence" value="ECO:0007669"/>
    <property type="project" value="TreeGrafter"/>
</dbReference>
<proteinExistence type="inferred from homology"/>
<dbReference type="GO" id="GO:0005663">
    <property type="term" value="C:DNA replication factor C complex"/>
    <property type="evidence" value="ECO:0007669"/>
    <property type="project" value="TreeGrafter"/>
</dbReference>
<dbReference type="GO" id="GO:0031390">
    <property type="term" value="C:Ctf18 RFC-like complex"/>
    <property type="evidence" value="ECO:0007669"/>
    <property type="project" value="TreeGrafter"/>
</dbReference>
<keyword evidence="4" id="KW-0539">Nucleus</keyword>
<dbReference type="EMBL" id="LK052886">
    <property type="protein sequence ID" value="CDR37137.1"/>
    <property type="molecule type" value="Genomic_DNA"/>
</dbReference>
<dbReference type="CDD" id="cd00009">
    <property type="entry name" value="AAA"/>
    <property type="match status" value="1"/>
</dbReference>
<feature type="domain" description="AAA+ ATPase" evidence="6">
    <location>
        <begin position="34"/>
        <end position="189"/>
    </location>
</feature>
<evidence type="ECO:0000256" key="3">
    <source>
        <dbReference type="ARBA" id="ARBA00022705"/>
    </source>
</evidence>
<dbReference type="GO" id="GO:0006281">
    <property type="term" value="P:DNA repair"/>
    <property type="evidence" value="ECO:0007669"/>
    <property type="project" value="UniProtKB-ARBA"/>
</dbReference>
<evidence type="ECO:0000256" key="4">
    <source>
        <dbReference type="ARBA" id="ARBA00023242"/>
    </source>
</evidence>
<dbReference type="Pfam" id="PF22534">
    <property type="entry name" value="RFC_C"/>
    <property type="match status" value="1"/>
</dbReference>
<evidence type="ECO:0000256" key="1">
    <source>
        <dbReference type="ARBA" id="ARBA00004123"/>
    </source>
</evidence>
<evidence type="ECO:0000256" key="5">
    <source>
        <dbReference type="ARBA" id="ARBA00070185"/>
    </source>
</evidence>
<evidence type="ECO:0000259" key="6">
    <source>
        <dbReference type="SMART" id="SM00382"/>
    </source>
</evidence>
<dbReference type="PANTHER" id="PTHR11669:SF1">
    <property type="entry name" value="REPLICATION FACTOR C SUBUNIT 3"/>
    <property type="match status" value="1"/>
</dbReference>
<dbReference type="InterPro" id="IPR050238">
    <property type="entry name" value="DNA_Rep/Repair_Clamp_Loader"/>
</dbReference>
<organism evidence="7">
    <name type="scientific">Cyberlindnera fabianii</name>
    <name type="common">Yeast</name>
    <name type="synonym">Hansenula fabianii</name>
    <dbReference type="NCBI Taxonomy" id="36022"/>
    <lineage>
        <taxon>Eukaryota</taxon>
        <taxon>Fungi</taxon>
        <taxon>Dikarya</taxon>
        <taxon>Ascomycota</taxon>
        <taxon>Saccharomycotina</taxon>
        <taxon>Saccharomycetes</taxon>
        <taxon>Phaffomycetales</taxon>
        <taxon>Phaffomycetaceae</taxon>
        <taxon>Cyberlindnera</taxon>
    </lineage>
</organism>
<dbReference type="FunFam" id="1.20.272.10:FF:000002">
    <property type="entry name" value="Replication factor C subunit 3"/>
    <property type="match status" value="1"/>
</dbReference>
<protein>
    <recommendedName>
        <fullName evidence="5">Replication factor C subunit 5</fullName>
    </recommendedName>
</protein>
<comment type="subcellular location">
    <subcellularLocation>
        <location evidence="1">Nucleus</location>
    </subcellularLocation>
</comment>
<dbReference type="SUPFAM" id="SSF52540">
    <property type="entry name" value="P-loop containing nucleoside triphosphate hydrolases"/>
    <property type="match status" value="1"/>
</dbReference>
<dbReference type="GO" id="GO:0006271">
    <property type="term" value="P:DNA strand elongation involved in DNA replication"/>
    <property type="evidence" value="ECO:0007669"/>
    <property type="project" value="UniProtKB-ARBA"/>
</dbReference>
<dbReference type="PhylomeDB" id="A0A061AHV7"/>
<dbReference type="SMART" id="SM00382">
    <property type="entry name" value="AAA"/>
    <property type="match status" value="1"/>
</dbReference>
<dbReference type="Pfam" id="PF13177">
    <property type="entry name" value="DNA_pol3_delta2"/>
    <property type="match status" value="1"/>
</dbReference>